<dbReference type="SUPFAM" id="SSF46894">
    <property type="entry name" value="C-terminal effector domain of the bipartite response regulators"/>
    <property type="match status" value="1"/>
</dbReference>
<dbReference type="InterPro" id="IPR039420">
    <property type="entry name" value="WalR-like"/>
</dbReference>
<evidence type="ECO:0000259" key="4">
    <source>
        <dbReference type="PROSITE" id="PS50110"/>
    </source>
</evidence>
<dbReference type="PROSITE" id="PS50043">
    <property type="entry name" value="HTH_LUXR_2"/>
    <property type="match status" value="1"/>
</dbReference>
<evidence type="ECO:0000256" key="1">
    <source>
        <dbReference type="ARBA" id="ARBA00023125"/>
    </source>
</evidence>
<evidence type="ECO:0000256" key="2">
    <source>
        <dbReference type="PROSITE-ProRule" id="PRU00169"/>
    </source>
</evidence>
<dbReference type="RefSeq" id="WP_220248284.1">
    <property type="nucleotide sequence ID" value="NZ_JAICCF010000001.1"/>
</dbReference>
<keyword evidence="2" id="KW-0597">Phosphoprotein</keyword>
<dbReference type="InterPro" id="IPR001789">
    <property type="entry name" value="Sig_transdc_resp-reg_receiver"/>
</dbReference>
<protein>
    <submittedName>
        <fullName evidence="5">LuxR C-terminal-related transcriptional regulator</fullName>
    </submittedName>
</protein>
<organism evidence="5 6">
    <name type="scientific">Chitinophaga rhizophila</name>
    <dbReference type="NCBI Taxonomy" id="2866212"/>
    <lineage>
        <taxon>Bacteria</taxon>
        <taxon>Pseudomonadati</taxon>
        <taxon>Bacteroidota</taxon>
        <taxon>Chitinophagia</taxon>
        <taxon>Chitinophagales</taxon>
        <taxon>Chitinophagaceae</taxon>
        <taxon>Chitinophaga</taxon>
    </lineage>
</organism>
<evidence type="ECO:0000259" key="3">
    <source>
        <dbReference type="PROSITE" id="PS50043"/>
    </source>
</evidence>
<sequence length="215" mass="24278">MPPRIISTAIVSENTLFRKVLGYYLASQEYIYVAAQYPSLTQLLSAIQASRSSIHVVLLDLCNTGTIQHHLQTWKQEMPDTRFVLLAGATDLASLHRLICGNVLACVGKSEDPAQVLAAIESASARKLYRNRLLTETILLEREEHIHKPIQEPMLDDRGEMLLQLLWEEKSNRQIADHLCLCESSVEKLKSDVRKKLGINSSVGLLKYAILNRMR</sequence>
<dbReference type="SMART" id="SM00421">
    <property type="entry name" value="HTH_LUXR"/>
    <property type="match status" value="1"/>
</dbReference>
<dbReference type="InterPro" id="IPR011006">
    <property type="entry name" value="CheY-like_superfamily"/>
</dbReference>
<gene>
    <name evidence="5" type="ORF">K1Y79_01775</name>
</gene>
<dbReference type="PROSITE" id="PS50110">
    <property type="entry name" value="RESPONSE_REGULATORY"/>
    <property type="match status" value="1"/>
</dbReference>
<keyword evidence="6" id="KW-1185">Reference proteome</keyword>
<dbReference type="SUPFAM" id="SSF52172">
    <property type="entry name" value="CheY-like"/>
    <property type="match status" value="1"/>
</dbReference>
<reference evidence="5 6" key="1">
    <citation type="submission" date="2021-08" db="EMBL/GenBank/DDBJ databases">
        <title>The genome sequence of Chitinophaga sp. B61.</title>
        <authorList>
            <person name="Zhang X."/>
        </authorList>
    </citation>
    <scope>NUCLEOTIDE SEQUENCE [LARGE SCALE GENOMIC DNA]</scope>
    <source>
        <strain evidence="5 6">B61</strain>
    </source>
</reference>
<dbReference type="Gene3D" id="1.10.10.10">
    <property type="entry name" value="Winged helix-like DNA-binding domain superfamily/Winged helix DNA-binding domain"/>
    <property type="match status" value="1"/>
</dbReference>
<name>A0ABS7G5X0_9BACT</name>
<dbReference type="InterPro" id="IPR000792">
    <property type="entry name" value="Tscrpt_reg_LuxR_C"/>
</dbReference>
<dbReference type="EMBL" id="JAICCF010000001">
    <property type="protein sequence ID" value="MBW8683051.1"/>
    <property type="molecule type" value="Genomic_DNA"/>
</dbReference>
<evidence type="ECO:0000313" key="6">
    <source>
        <dbReference type="Proteomes" id="UP000812961"/>
    </source>
</evidence>
<evidence type="ECO:0000313" key="5">
    <source>
        <dbReference type="EMBL" id="MBW8683051.1"/>
    </source>
</evidence>
<dbReference type="Pfam" id="PF00196">
    <property type="entry name" value="GerE"/>
    <property type="match status" value="1"/>
</dbReference>
<dbReference type="Gene3D" id="3.40.50.2300">
    <property type="match status" value="1"/>
</dbReference>
<keyword evidence="1" id="KW-0238">DNA-binding</keyword>
<proteinExistence type="predicted"/>
<feature type="domain" description="HTH luxR-type" evidence="3">
    <location>
        <begin position="148"/>
        <end position="213"/>
    </location>
</feature>
<dbReference type="Proteomes" id="UP000812961">
    <property type="component" value="Unassembled WGS sequence"/>
</dbReference>
<feature type="modified residue" description="4-aspartylphosphate" evidence="2">
    <location>
        <position position="60"/>
    </location>
</feature>
<dbReference type="InterPro" id="IPR016032">
    <property type="entry name" value="Sig_transdc_resp-reg_C-effctor"/>
</dbReference>
<feature type="domain" description="Response regulatory" evidence="4">
    <location>
        <begin position="7"/>
        <end position="124"/>
    </location>
</feature>
<dbReference type="InterPro" id="IPR036388">
    <property type="entry name" value="WH-like_DNA-bd_sf"/>
</dbReference>
<dbReference type="PANTHER" id="PTHR43214">
    <property type="entry name" value="TWO-COMPONENT RESPONSE REGULATOR"/>
    <property type="match status" value="1"/>
</dbReference>
<accession>A0ABS7G5X0</accession>
<comment type="caution">
    <text evidence="5">The sequence shown here is derived from an EMBL/GenBank/DDBJ whole genome shotgun (WGS) entry which is preliminary data.</text>
</comment>